<keyword evidence="3" id="KW-0551">Lipid droplet</keyword>
<dbReference type="GO" id="GO:0016298">
    <property type="term" value="F:lipase activity"/>
    <property type="evidence" value="ECO:0007669"/>
    <property type="project" value="InterPro"/>
</dbReference>
<comment type="similarity">
    <text evidence="2">Belongs to the AB hydrolase superfamily. LDAH family.</text>
</comment>
<dbReference type="Gene3D" id="3.40.50.1820">
    <property type="entry name" value="alpha/beta hydrolase"/>
    <property type="match status" value="1"/>
</dbReference>
<name>A0A835WIE4_9CHLO</name>
<evidence type="ECO:0000256" key="1">
    <source>
        <dbReference type="ARBA" id="ARBA00004502"/>
    </source>
</evidence>
<evidence type="ECO:0000313" key="5">
    <source>
        <dbReference type="EMBL" id="KAG2448092.1"/>
    </source>
</evidence>
<keyword evidence="6" id="KW-1185">Reference proteome</keyword>
<comment type="caution">
    <text evidence="5">The sequence shown here is derived from an EMBL/GenBank/DDBJ whole genome shotgun (WGS) entry which is preliminary data.</text>
</comment>
<dbReference type="SUPFAM" id="SSF53474">
    <property type="entry name" value="alpha/beta-Hydrolases"/>
    <property type="match status" value="1"/>
</dbReference>
<evidence type="ECO:0008006" key="7">
    <source>
        <dbReference type="Google" id="ProtNLM"/>
    </source>
</evidence>
<evidence type="ECO:0000256" key="3">
    <source>
        <dbReference type="ARBA" id="ARBA00022677"/>
    </source>
</evidence>
<dbReference type="Pfam" id="PF10230">
    <property type="entry name" value="LIDHydrolase"/>
    <property type="match status" value="2"/>
</dbReference>
<dbReference type="PANTHER" id="PTHR13390">
    <property type="entry name" value="LIPASE"/>
    <property type="match status" value="1"/>
</dbReference>
<dbReference type="Proteomes" id="UP000613740">
    <property type="component" value="Unassembled WGS sequence"/>
</dbReference>
<evidence type="ECO:0000256" key="4">
    <source>
        <dbReference type="ARBA" id="ARBA00022801"/>
    </source>
</evidence>
<dbReference type="GO" id="GO:0005811">
    <property type="term" value="C:lipid droplet"/>
    <property type="evidence" value="ECO:0007669"/>
    <property type="project" value="UniProtKB-SubCell"/>
</dbReference>
<reference evidence="5" key="1">
    <citation type="journal article" date="2020" name="bioRxiv">
        <title>Comparative genomics of Chlamydomonas.</title>
        <authorList>
            <person name="Craig R.J."/>
            <person name="Hasan A.R."/>
            <person name="Ness R.W."/>
            <person name="Keightley P.D."/>
        </authorList>
    </citation>
    <scope>NUCLEOTIDE SEQUENCE</scope>
    <source>
        <strain evidence="5">CCAP 11/173</strain>
    </source>
</reference>
<dbReference type="InterPro" id="IPR019363">
    <property type="entry name" value="LDAH"/>
</dbReference>
<organism evidence="5 6">
    <name type="scientific">Chlamydomonas schloesseri</name>
    <dbReference type="NCBI Taxonomy" id="2026947"/>
    <lineage>
        <taxon>Eukaryota</taxon>
        <taxon>Viridiplantae</taxon>
        <taxon>Chlorophyta</taxon>
        <taxon>core chlorophytes</taxon>
        <taxon>Chlorophyceae</taxon>
        <taxon>CS clade</taxon>
        <taxon>Chlamydomonadales</taxon>
        <taxon>Chlamydomonadaceae</taxon>
        <taxon>Chlamydomonas</taxon>
    </lineage>
</organism>
<evidence type="ECO:0000256" key="2">
    <source>
        <dbReference type="ARBA" id="ARBA00008300"/>
    </source>
</evidence>
<dbReference type="AlphaFoldDB" id="A0A835WIE4"/>
<proteinExistence type="inferred from homology"/>
<dbReference type="InterPro" id="IPR029058">
    <property type="entry name" value="AB_hydrolase_fold"/>
</dbReference>
<sequence>MTGDGANSELSVLLARPWQEHRDVGGVRTELLGIEASTGPERLQVLVIPGNPGSAALYVPFMAHLHALLGGHAHILAASHAGHDGFSHHGGQVWDLAEQVAHKAALLRQVALAPGRPPLLVVAHSVGAAMMLRIRSTWLGLGTYRTQAIAQVEGWALLEGGGDPPLQEAAGPALAAADSCDGGGGGGAGGWPTAASAAAGGTTPAVLKLVAVFPFLEAVPRSNRRQASIRMLAAWHGCLGWLGGCLAAALPRALLARCLRLGSDMATGMADAIAARLNRSTLRNALYLAADEFKVLSEPWPWPQLASGLGRRLHVMGCDEDTWLSRAQYEELQQRVPGLQATWHSKLRHDFCVSEAQSKAVAEHVAGIAHGGREAQLPSGGGAAVEAVEAEAGHAFGKL</sequence>
<dbReference type="GO" id="GO:0019915">
    <property type="term" value="P:lipid storage"/>
    <property type="evidence" value="ECO:0007669"/>
    <property type="project" value="InterPro"/>
</dbReference>
<dbReference type="PANTHER" id="PTHR13390:SF0">
    <property type="entry name" value="LIPID DROPLET-ASSOCIATED HYDROLASE"/>
    <property type="match status" value="1"/>
</dbReference>
<protein>
    <recommendedName>
        <fullName evidence="7">Lipid droplet-associated hydrolase</fullName>
    </recommendedName>
</protein>
<dbReference type="EMBL" id="JAEHOD010000019">
    <property type="protein sequence ID" value="KAG2448092.1"/>
    <property type="molecule type" value="Genomic_DNA"/>
</dbReference>
<dbReference type="OrthoDB" id="448051at2759"/>
<comment type="subcellular location">
    <subcellularLocation>
        <location evidence="1">Lipid droplet</location>
    </subcellularLocation>
</comment>
<gene>
    <name evidence="5" type="ORF">HYH02_007117</name>
</gene>
<evidence type="ECO:0000313" key="6">
    <source>
        <dbReference type="Proteomes" id="UP000613740"/>
    </source>
</evidence>
<keyword evidence="4" id="KW-0378">Hydrolase</keyword>
<accession>A0A835WIE4</accession>